<reference evidence="9" key="1">
    <citation type="submission" date="2024-05" db="EMBL/GenBank/DDBJ databases">
        <title>Whole genome shotgun sequence of Streptomyces hydrogenans NBRC 13475.</title>
        <authorList>
            <person name="Komaki H."/>
            <person name="Tamura T."/>
        </authorList>
    </citation>
    <scope>NUCLEOTIDE SEQUENCE</scope>
    <source>
        <strain evidence="9">NBRC 13475</strain>
    </source>
</reference>
<dbReference type="PRINTS" id="PR00364">
    <property type="entry name" value="DISEASERSIST"/>
</dbReference>
<feature type="domain" description="OmpR/PhoB-type" evidence="8">
    <location>
        <begin position="1"/>
        <end position="94"/>
    </location>
</feature>
<dbReference type="SMART" id="SM01043">
    <property type="entry name" value="BTAD"/>
    <property type="match status" value="1"/>
</dbReference>
<keyword evidence="10" id="KW-1185">Reference proteome</keyword>
<dbReference type="Gene3D" id="1.25.40.10">
    <property type="entry name" value="Tetratricopeptide repeat domain"/>
    <property type="match status" value="1"/>
</dbReference>
<keyword evidence="3" id="KW-0805">Transcription regulation</keyword>
<dbReference type="Pfam" id="PF00486">
    <property type="entry name" value="Trans_reg_C"/>
    <property type="match status" value="1"/>
</dbReference>
<dbReference type="InterPro" id="IPR027417">
    <property type="entry name" value="P-loop_NTPase"/>
</dbReference>
<evidence type="ECO:0000256" key="6">
    <source>
        <dbReference type="PROSITE-ProRule" id="PRU01091"/>
    </source>
</evidence>
<feature type="compositionally biased region" description="Pro residues" evidence="7">
    <location>
        <begin position="618"/>
        <end position="627"/>
    </location>
</feature>
<dbReference type="SUPFAM" id="SSF46894">
    <property type="entry name" value="C-terminal effector domain of the bipartite response regulators"/>
    <property type="match status" value="1"/>
</dbReference>
<dbReference type="InterPro" id="IPR016032">
    <property type="entry name" value="Sig_transdc_resp-reg_C-effctor"/>
</dbReference>
<dbReference type="InterPro" id="IPR011990">
    <property type="entry name" value="TPR-like_helical_dom_sf"/>
</dbReference>
<evidence type="ECO:0000313" key="9">
    <source>
        <dbReference type="EMBL" id="GHI25015.1"/>
    </source>
</evidence>
<proteinExistence type="inferred from homology"/>
<keyword evidence="4 6" id="KW-0238">DNA-binding</keyword>
<dbReference type="PROSITE" id="PS51755">
    <property type="entry name" value="OMPR_PHOB"/>
    <property type="match status" value="1"/>
</dbReference>
<dbReference type="Proteomes" id="UP001052739">
    <property type="component" value="Unassembled WGS sequence"/>
</dbReference>
<evidence type="ECO:0000256" key="4">
    <source>
        <dbReference type="ARBA" id="ARBA00023125"/>
    </source>
</evidence>
<dbReference type="Gene3D" id="3.40.50.300">
    <property type="entry name" value="P-loop containing nucleotide triphosphate hydrolases"/>
    <property type="match status" value="1"/>
</dbReference>
<name>A0ABQ3PJ10_9ACTN</name>
<dbReference type="SUPFAM" id="SSF52540">
    <property type="entry name" value="P-loop containing nucleoside triphosphate hydrolases"/>
    <property type="match status" value="1"/>
</dbReference>
<dbReference type="PANTHER" id="PTHR35807">
    <property type="entry name" value="TRANSCRIPTIONAL REGULATOR REDD-RELATED"/>
    <property type="match status" value="1"/>
</dbReference>
<dbReference type="PANTHER" id="PTHR35807:SF1">
    <property type="entry name" value="TRANSCRIPTIONAL REGULATOR REDD"/>
    <property type="match status" value="1"/>
</dbReference>
<dbReference type="SMART" id="SM00862">
    <property type="entry name" value="Trans_reg_C"/>
    <property type="match status" value="1"/>
</dbReference>
<dbReference type="EMBL" id="BNDW01000068">
    <property type="protein sequence ID" value="GHI25015.1"/>
    <property type="molecule type" value="Genomic_DNA"/>
</dbReference>
<gene>
    <name evidence="9" type="ORF">Shyd_63860</name>
</gene>
<evidence type="ECO:0000313" key="10">
    <source>
        <dbReference type="Proteomes" id="UP001052739"/>
    </source>
</evidence>
<sequence>MRFQLLGPLSITDGRDVAVLPPSKPTALLAALLVRPGAIVSTDRLRGAVWGEEQPTTAKAALQSCVLRLRRLFAKYGIEDQAVVAVAGGYRIDADADTLDLLHFRRLVERAAGAGADSELYALRSALALWQGPLLANVPSELLHRDEVPRLAEERLRVLERVVDIELEHGRCREALVDLWEVTRVYPEHERFAEQLMTALYRLGRQTEALAEYRRVKEHLRDRLGVDPRAELQGLELAILRGERLGPVDTGRRPAAPAALAGPVEDAHRAPHAEPFTTTAARPRPEGSGPAPHAPTAAALPTVPGFTGRAGEVDALVRLLTGGPGDGGHAPVAVLSGAPGIGKTALALHVARLVAGHHPGGSALVQLTHADGTPRTAEDAAAELRRVLPGGAGAGPVLLVLDDVVHPDQVRPLLTGHAGAAALVTSRTGLAALVATHGGTVHRLGALAPEEAEAFLVSALGGERTGAEPAAARHLADACGHHPLALRIAAARLLTRPRLRLTDYADWLRQDPAGRLSLADDPRTSVPQRLDEALGRLSPALAEAHLRLAASPYEPLTAARAAGVLGVPAETAELILEGLLDAGFLEEGLPGDFRPHALLRAHARRAAGSPGGRSQALPRPPLPAALR</sequence>
<accession>A0ABQ3PJ10</accession>
<evidence type="ECO:0000256" key="1">
    <source>
        <dbReference type="ARBA" id="ARBA00005820"/>
    </source>
</evidence>
<comment type="similarity">
    <text evidence="1">Belongs to the AfsR/DnrI/RedD regulatory family.</text>
</comment>
<dbReference type="InterPro" id="IPR051677">
    <property type="entry name" value="AfsR-DnrI-RedD_regulator"/>
</dbReference>
<dbReference type="CDD" id="cd15831">
    <property type="entry name" value="BTAD"/>
    <property type="match status" value="1"/>
</dbReference>
<dbReference type="InterPro" id="IPR005158">
    <property type="entry name" value="BTAD"/>
</dbReference>
<dbReference type="Pfam" id="PF03704">
    <property type="entry name" value="BTAD"/>
    <property type="match status" value="1"/>
</dbReference>
<evidence type="ECO:0000256" key="5">
    <source>
        <dbReference type="ARBA" id="ARBA00023163"/>
    </source>
</evidence>
<evidence type="ECO:0000256" key="3">
    <source>
        <dbReference type="ARBA" id="ARBA00023015"/>
    </source>
</evidence>
<evidence type="ECO:0000259" key="8">
    <source>
        <dbReference type="PROSITE" id="PS51755"/>
    </source>
</evidence>
<dbReference type="InterPro" id="IPR036388">
    <property type="entry name" value="WH-like_DNA-bd_sf"/>
</dbReference>
<keyword evidence="5" id="KW-0804">Transcription</keyword>
<comment type="caution">
    <text evidence="9">The sequence shown here is derived from an EMBL/GenBank/DDBJ whole genome shotgun (WGS) entry which is preliminary data.</text>
</comment>
<organism evidence="9 10">
    <name type="scientific">Streptomyces hydrogenans</name>
    <dbReference type="NCBI Taxonomy" id="1873719"/>
    <lineage>
        <taxon>Bacteria</taxon>
        <taxon>Bacillati</taxon>
        <taxon>Actinomycetota</taxon>
        <taxon>Actinomycetes</taxon>
        <taxon>Kitasatosporales</taxon>
        <taxon>Streptomycetaceae</taxon>
        <taxon>Streptomyces</taxon>
    </lineage>
</organism>
<feature type="DNA-binding region" description="OmpR/PhoB-type" evidence="6">
    <location>
        <begin position="1"/>
        <end position="94"/>
    </location>
</feature>
<dbReference type="Gene3D" id="1.10.10.10">
    <property type="entry name" value="Winged helix-like DNA-binding domain superfamily/Winged helix DNA-binding domain"/>
    <property type="match status" value="1"/>
</dbReference>
<dbReference type="SUPFAM" id="SSF48452">
    <property type="entry name" value="TPR-like"/>
    <property type="match status" value="1"/>
</dbReference>
<evidence type="ECO:0000256" key="7">
    <source>
        <dbReference type="SAM" id="MobiDB-lite"/>
    </source>
</evidence>
<protein>
    <recommendedName>
        <fullName evidence="8">OmpR/PhoB-type domain-containing protein</fullName>
    </recommendedName>
</protein>
<feature type="region of interest" description="Disordered" evidence="7">
    <location>
        <begin position="248"/>
        <end position="297"/>
    </location>
</feature>
<evidence type="ECO:0000256" key="2">
    <source>
        <dbReference type="ARBA" id="ARBA00023012"/>
    </source>
</evidence>
<dbReference type="RefSeq" id="WP_226652475.1">
    <property type="nucleotide sequence ID" value="NZ_BNDW01000068.1"/>
</dbReference>
<keyword evidence="2" id="KW-0902">Two-component regulatory system</keyword>
<dbReference type="InterPro" id="IPR001867">
    <property type="entry name" value="OmpR/PhoB-type_DNA-bd"/>
</dbReference>
<feature type="region of interest" description="Disordered" evidence="7">
    <location>
        <begin position="604"/>
        <end position="627"/>
    </location>
</feature>
<feature type="compositionally biased region" description="Low complexity" evidence="7">
    <location>
        <begin position="253"/>
        <end position="263"/>
    </location>
</feature>